<name>A0ACB8F0P8_9SAUR</name>
<sequence length="80" mass="8551">MIPALEQAYQLRQTSANSPNLSDQEQGGITKVRTDVALSYQILDPATGNLVKSATSPDGKKLPRTLCQPDSGTQSSRFSA</sequence>
<accession>A0ACB8F0P8</accession>
<evidence type="ECO:0000313" key="1">
    <source>
        <dbReference type="EMBL" id="KAH7998908.1"/>
    </source>
</evidence>
<evidence type="ECO:0000313" key="2">
    <source>
        <dbReference type="Proteomes" id="UP000827872"/>
    </source>
</evidence>
<proteinExistence type="predicted"/>
<gene>
    <name evidence="1" type="ORF">K3G42_002726</name>
</gene>
<dbReference type="Proteomes" id="UP000827872">
    <property type="component" value="Linkage Group LG05"/>
</dbReference>
<protein>
    <submittedName>
        <fullName evidence="1">Uncharacterized protein</fullName>
    </submittedName>
</protein>
<reference evidence="1" key="1">
    <citation type="submission" date="2021-08" db="EMBL/GenBank/DDBJ databases">
        <title>The first chromosome-level gecko genome reveals the dynamic sex chromosomes of Neotropical dwarf geckos (Sphaerodactylidae: Sphaerodactylus).</title>
        <authorList>
            <person name="Pinto B.J."/>
            <person name="Keating S.E."/>
            <person name="Gamble T."/>
        </authorList>
    </citation>
    <scope>NUCLEOTIDE SEQUENCE</scope>
    <source>
        <strain evidence="1">TG3544</strain>
    </source>
</reference>
<comment type="caution">
    <text evidence="1">The sequence shown here is derived from an EMBL/GenBank/DDBJ whole genome shotgun (WGS) entry which is preliminary data.</text>
</comment>
<keyword evidence="2" id="KW-1185">Reference proteome</keyword>
<organism evidence="1 2">
    <name type="scientific">Sphaerodactylus townsendi</name>
    <dbReference type="NCBI Taxonomy" id="933632"/>
    <lineage>
        <taxon>Eukaryota</taxon>
        <taxon>Metazoa</taxon>
        <taxon>Chordata</taxon>
        <taxon>Craniata</taxon>
        <taxon>Vertebrata</taxon>
        <taxon>Euteleostomi</taxon>
        <taxon>Lepidosauria</taxon>
        <taxon>Squamata</taxon>
        <taxon>Bifurcata</taxon>
        <taxon>Gekkota</taxon>
        <taxon>Sphaerodactylidae</taxon>
        <taxon>Sphaerodactylus</taxon>
    </lineage>
</organism>
<dbReference type="EMBL" id="CM037618">
    <property type="protein sequence ID" value="KAH7998908.1"/>
    <property type="molecule type" value="Genomic_DNA"/>
</dbReference>